<dbReference type="Gene3D" id="1.25.10.10">
    <property type="entry name" value="Leucine-rich Repeat Variant"/>
    <property type="match status" value="1"/>
</dbReference>
<protein>
    <submittedName>
        <fullName evidence="3">Formin FH3 domain-containing protein</fullName>
    </submittedName>
</protein>
<sequence length="351" mass="39456">MYKALVVINTLLSSVEEDQWQMRIIWRNEIMAAGFKAAILLVKQAAETNDYIHRAFSAFEEEKEVITRNFFLDSEIVSIVVFHCCVLIKFFFRKGDIDDPRVHFSNADVFKPFLSDCFNMLVASSKNSDCEELLSDIFVKLLLINNRKYSRFTYYSMVRMSYEIAFGDMGCGPEFGQQIVFSKPIDEILQGIEDYVSVKSSHAYESVVPSSSLVFKSGSVPQAPPPPPSSLLGKSKNAPPPPPPPPPSLLRKSKSGPPAPPPPPPSLLGSLRIHRMLLLLHRRLFLVQSPTQPNQTLHQRLHANWNSEIIKPNQIKPDSLWAGIDESVVDRCSTLSRVTSPPRVKAPPRVP</sequence>
<organism evidence="2 3">
    <name type="scientific">Ditylenchus dipsaci</name>
    <dbReference type="NCBI Taxonomy" id="166011"/>
    <lineage>
        <taxon>Eukaryota</taxon>
        <taxon>Metazoa</taxon>
        <taxon>Ecdysozoa</taxon>
        <taxon>Nematoda</taxon>
        <taxon>Chromadorea</taxon>
        <taxon>Rhabditida</taxon>
        <taxon>Tylenchina</taxon>
        <taxon>Tylenchomorpha</taxon>
        <taxon>Sphaerularioidea</taxon>
        <taxon>Anguinidae</taxon>
        <taxon>Anguininae</taxon>
        <taxon>Ditylenchus</taxon>
    </lineage>
</organism>
<dbReference type="InterPro" id="IPR051412">
    <property type="entry name" value="Formin_Homology_Diaphanous_sf"/>
</dbReference>
<dbReference type="SUPFAM" id="SSF48371">
    <property type="entry name" value="ARM repeat"/>
    <property type="match status" value="1"/>
</dbReference>
<dbReference type="AlphaFoldDB" id="A0A915DR62"/>
<dbReference type="GO" id="GO:0005884">
    <property type="term" value="C:actin filament"/>
    <property type="evidence" value="ECO:0007669"/>
    <property type="project" value="TreeGrafter"/>
</dbReference>
<dbReference type="GO" id="GO:0030041">
    <property type="term" value="P:actin filament polymerization"/>
    <property type="evidence" value="ECO:0007669"/>
    <property type="project" value="TreeGrafter"/>
</dbReference>
<keyword evidence="2" id="KW-1185">Reference proteome</keyword>
<dbReference type="PANTHER" id="PTHR45691">
    <property type="entry name" value="PROTEIN DIAPHANOUS"/>
    <property type="match status" value="1"/>
</dbReference>
<feature type="compositionally biased region" description="Pro residues" evidence="1">
    <location>
        <begin position="257"/>
        <end position="266"/>
    </location>
</feature>
<evidence type="ECO:0000313" key="3">
    <source>
        <dbReference type="WBParaSite" id="jg22056"/>
    </source>
</evidence>
<proteinExistence type="predicted"/>
<feature type="compositionally biased region" description="Pro residues" evidence="1">
    <location>
        <begin position="238"/>
        <end position="248"/>
    </location>
</feature>
<dbReference type="PANTHER" id="PTHR45691:SF6">
    <property type="entry name" value="PROTEIN DIAPHANOUS"/>
    <property type="match status" value="1"/>
</dbReference>
<accession>A0A915DR62</accession>
<name>A0A915DR62_9BILA</name>
<dbReference type="Proteomes" id="UP000887574">
    <property type="component" value="Unplaced"/>
</dbReference>
<feature type="region of interest" description="Disordered" evidence="1">
    <location>
        <begin position="217"/>
        <end position="268"/>
    </location>
</feature>
<evidence type="ECO:0000313" key="2">
    <source>
        <dbReference type="Proteomes" id="UP000887574"/>
    </source>
</evidence>
<dbReference type="InterPro" id="IPR011989">
    <property type="entry name" value="ARM-like"/>
</dbReference>
<evidence type="ECO:0000256" key="1">
    <source>
        <dbReference type="SAM" id="MobiDB-lite"/>
    </source>
</evidence>
<dbReference type="InterPro" id="IPR016024">
    <property type="entry name" value="ARM-type_fold"/>
</dbReference>
<reference evidence="3" key="1">
    <citation type="submission" date="2022-11" db="UniProtKB">
        <authorList>
            <consortium name="WormBaseParasite"/>
        </authorList>
    </citation>
    <scope>IDENTIFICATION</scope>
</reference>
<dbReference type="WBParaSite" id="jg22056">
    <property type="protein sequence ID" value="jg22056"/>
    <property type="gene ID" value="jg22056"/>
</dbReference>